<dbReference type="AlphaFoldDB" id="A0A8S1R618"/>
<dbReference type="EMBL" id="CAJJDN010000145">
    <property type="protein sequence ID" value="CAD8123571.1"/>
    <property type="molecule type" value="Genomic_DNA"/>
</dbReference>
<gene>
    <name evidence="1" type="ORF">PSON_ATCC_30995.1.T1450118</name>
</gene>
<evidence type="ECO:0000313" key="2">
    <source>
        <dbReference type="Proteomes" id="UP000692954"/>
    </source>
</evidence>
<reference evidence="1" key="1">
    <citation type="submission" date="2021-01" db="EMBL/GenBank/DDBJ databases">
        <authorList>
            <consortium name="Genoscope - CEA"/>
            <person name="William W."/>
        </authorList>
    </citation>
    <scope>NUCLEOTIDE SEQUENCE</scope>
</reference>
<dbReference type="Proteomes" id="UP000692954">
    <property type="component" value="Unassembled WGS sequence"/>
</dbReference>
<accession>A0A8S1R618</accession>
<comment type="caution">
    <text evidence="1">The sequence shown here is derived from an EMBL/GenBank/DDBJ whole genome shotgun (WGS) entry which is preliminary data.</text>
</comment>
<proteinExistence type="predicted"/>
<sequence>MREIISNLENKIKSENGEFERWQTEFLINLNCLQQESVELGEFYITEKSEQNLIKIIQVLDKFNDKVLIFHQTWLQIYELRERLFRQNEQKIVNYSNYLINYLKDDISKLCDIKKIEQLGYKLAQQLLHFSEKQFDFLFKSEFLDMAYELQKYFTQNDEKYIIQPIIQYLDDFLIQEKIQLSFLTLFLEGFGLVKIKIFDQEFYCFHIHKAEFIINNMKEMQKGFDETFTKYQIQFLTKQKQNFEHKLSMKKISQRQLNKQINIFLDQNRQEQKLSVFIQNYGQRCTQDLLELEKNSNKFLDLQGLKLHKSSEQITEMIKNYQMLFYKMQQTNLCNLGQVITQETDEIVQLGDDKNQELKKRIDQLMQSIDKGLINAQSLKIKQDETVMIEKQLMMALDKLYIIKIKKKGYHNQVIIHQNKNNKYNQYQFQIHQNLKQIIVNRLDKVQQKVQL</sequence>
<protein>
    <submittedName>
        <fullName evidence="1">Uncharacterized protein</fullName>
    </submittedName>
</protein>
<organism evidence="1 2">
    <name type="scientific">Paramecium sonneborni</name>
    <dbReference type="NCBI Taxonomy" id="65129"/>
    <lineage>
        <taxon>Eukaryota</taxon>
        <taxon>Sar</taxon>
        <taxon>Alveolata</taxon>
        <taxon>Ciliophora</taxon>
        <taxon>Intramacronucleata</taxon>
        <taxon>Oligohymenophorea</taxon>
        <taxon>Peniculida</taxon>
        <taxon>Parameciidae</taxon>
        <taxon>Paramecium</taxon>
    </lineage>
</organism>
<evidence type="ECO:0000313" key="1">
    <source>
        <dbReference type="EMBL" id="CAD8123571.1"/>
    </source>
</evidence>
<keyword evidence="2" id="KW-1185">Reference proteome</keyword>
<name>A0A8S1R618_9CILI</name>